<dbReference type="PROSITE" id="PS50082">
    <property type="entry name" value="WD_REPEATS_2"/>
    <property type="match status" value="7"/>
</dbReference>
<dbReference type="PRINTS" id="PR00320">
    <property type="entry name" value="GPROTEINBRPT"/>
</dbReference>
<proteinExistence type="predicted"/>
<keyword evidence="1 3" id="KW-0853">WD repeat</keyword>
<feature type="domain" description="Protein kinase" evidence="5">
    <location>
        <begin position="365"/>
        <end position="637"/>
    </location>
</feature>
<dbReference type="InterPro" id="IPR001245">
    <property type="entry name" value="Ser-Thr/Tyr_kinase_cat_dom"/>
</dbReference>
<dbReference type="AlphaFoldDB" id="A0A8H3B1P1"/>
<feature type="repeat" description="WD" evidence="3">
    <location>
        <begin position="59"/>
        <end position="100"/>
    </location>
</feature>
<feature type="domain" description="Dilute" evidence="6">
    <location>
        <begin position="930"/>
        <end position="1203"/>
    </location>
</feature>
<feature type="region of interest" description="Disordered" evidence="4">
    <location>
        <begin position="704"/>
        <end position="735"/>
    </location>
</feature>
<dbReference type="Pfam" id="PF07714">
    <property type="entry name" value="PK_Tyr_Ser-Thr"/>
    <property type="match status" value="1"/>
</dbReference>
<evidence type="ECO:0000256" key="2">
    <source>
        <dbReference type="ARBA" id="ARBA00022737"/>
    </source>
</evidence>
<dbReference type="InterPro" id="IPR046943">
    <property type="entry name" value="Fungal_Myo2/2A_CBD"/>
</dbReference>
<dbReference type="SUPFAM" id="SSF56112">
    <property type="entry name" value="Protein kinase-like (PK-like)"/>
    <property type="match status" value="1"/>
</dbReference>
<dbReference type="InterPro" id="IPR002710">
    <property type="entry name" value="Dilute_dom"/>
</dbReference>
<dbReference type="PROSITE" id="PS00678">
    <property type="entry name" value="WD_REPEATS_1"/>
    <property type="match status" value="5"/>
</dbReference>
<dbReference type="InterPro" id="IPR015943">
    <property type="entry name" value="WD40/YVTN_repeat-like_dom_sf"/>
</dbReference>
<evidence type="ECO:0000259" key="6">
    <source>
        <dbReference type="PROSITE" id="PS51126"/>
    </source>
</evidence>
<evidence type="ECO:0000256" key="3">
    <source>
        <dbReference type="PROSITE-ProRule" id="PRU00221"/>
    </source>
</evidence>
<dbReference type="GO" id="GO:0004672">
    <property type="term" value="F:protein kinase activity"/>
    <property type="evidence" value="ECO:0007669"/>
    <property type="project" value="InterPro"/>
</dbReference>
<feature type="repeat" description="WD" evidence="3">
    <location>
        <begin position="16"/>
        <end position="57"/>
    </location>
</feature>
<dbReference type="PANTHER" id="PTHR19879">
    <property type="entry name" value="TRANSCRIPTION INITIATION FACTOR TFIID"/>
    <property type="match status" value="1"/>
</dbReference>
<dbReference type="Gene3D" id="2.130.10.10">
    <property type="entry name" value="YVTN repeat-like/Quinoprotein amine dehydrogenase"/>
    <property type="match status" value="3"/>
</dbReference>
<feature type="repeat" description="WD" evidence="3">
    <location>
        <begin position="188"/>
        <end position="229"/>
    </location>
</feature>
<dbReference type="Gene3D" id="1.10.510.10">
    <property type="entry name" value="Transferase(Phosphotransferase) domain 1"/>
    <property type="match status" value="1"/>
</dbReference>
<dbReference type="SMART" id="SM00220">
    <property type="entry name" value="S_TKc"/>
    <property type="match status" value="1"/>
</dbReference>
<organism evidence="7 8">
    <name type="scientific">Rhizoctonia solani</name>
    <dbReference type="NCBI Taxonomy" id="456999"/>
    <lineage>
        <taxon>Eukaryota</taxon>
        <taxon>Fungi</taxon>
        <taxon>Dikarya</taxon>
        <taxon>Basidiomycota</taxon>
        <taxon>Agaricomycotina</taxon>
        <taxon>Agaricomycetes</taxon>
        <taxon>Cantharellales</taxon>
        <taxon>Ceratobasidiaceae</taxon>
        <taxon>Rhizoctonia</taxon>
    </lineage>
</organism>
<dbReference type="Proteomes" id="UP000663861">
    <property type="component" value="Unassembled WGS sequence"/>
</dbReference>
<dbReference type="PANTHER" id="PTHR19879:SF9">
    <property type="entry name" value="TRANSCRIPTION INITIATION FACTOR TFIID SUBUNIT 5"/>
    <property type="match status" value="1"/>
</dbReference>
<dbReference type="InterPro" id="IPR011009">
    <property type="entry name" value="Kinase-like_dom_sf"/>
</dbReference>
<dbReference type="PROSITE" id="PS50011">
    <property type="entry name" value="PROTEIN_KINASE_DOM"/>
    <property type="match status" value="1"/>
</dbReference>
<name>A0A8H3B1P1_9AGAM</name>
<sequence>MPQSKPSGSGHMLVFHEAHAWGVNSVAFSPDSKSIASGSEDYTVCVWDAQAPSPTSNPFIGHTGAIYSVTYSPLGNLIASGSLDCTIRLWDLNTGRPSGNPLKGHQDSVNSVAFSPNARLLASGSDDGTVRLWNIENRTPAYEPFKGHSGWVRSVSFSPEGSHIVSGSDDTLICVWDTEREISTMRPLIGHTKAVNSFAFSPSGSQLASGSFDATLRLWDLRSGTMIGKPYEGHTGHIESIVFVCNGTWVVSASNDRTVRMWDMRSGRSLVQSLDGPANELYSATFSSSGTLLTSGSGDGKVMVWSILGGDSNSILDLNAILNDYVDPLESGTEFIGRHMSIQEMFNRLLSHGCVNLAFKMDPEQDTAYIVSGGGFGDIWSGKLRDGTKVAIKAWRASAIEQCDYKTLKRATREIHFWSRMKHNNIHQLMGVIMFKGVYIGMVSEWMENGNLHEYMRKYPKFDRYKMSAQIASGLEYMHQINAVHGDLKGLNVLVSSEGIAKLSDFGLSTMTEASLAFSNTSNSQFGSTRWAAPEQLLREAPVSKPSDVYALAMTILEVFTGKMPYPECQKDYHIIRLVEKGTLPTRPPNDQLKDNEQGDRMWGVLVRCWNHEASSRPSATGVLESISDIAGLKEYLNPQHGSMLGSGEPKSIAGKRLPRRLLSIDERQSYSTSGQMAGKRSHTPQLGNILGGICDDPAEERLEAEEQVSQITKPRTEAPTTTLPPEGSLTGRELDTGGLEQILALQREVAELRKKLRHADALNSLPSELRRPFVPPISRAELIKEYVSQMNSSAPGLGILSVRTPRRMADKSHWRRHSFDEQMMRHLDQAGDPDASPAPYNGPGSLHLRNELGRVAGDTNKECIRLLSDLDQLDQEVYEGLILGLKIPSPTNADMPIAKEVLFPANLILLVCKEMWSYGMIKESERFLANTMQTIQAHVMSFTGENAIIPGVFWLSNVHEMLSFACYTEANKMQGSDVGTNSANFDWPAYQHLIQMIKSDFDSLEYNIYHSWMVESKKQLRKMIIPALIETQSLPGFIISEGRSRLFNRWLTQNPTPAYDVDDVLKLLNKVLCSLKSFFMEESVVQQVVTELLKLVGVTSFNDLLTRRNFCSWKRAMQIQHNITRIEEWCKSHKMPEGTLQLEHLMQATKLLQLRKATTNDLDIIYDVCWILTPSQVQHLLMNYFNPISPQFLKLAAQRVQPDDRTDHLMLTPENEEVAPYELPLPREIEGLDHYVPAYINIPHIRQLAEMAT</sequence>
<dbReference type="InterPro" id="IPR036322">
    <property type="entry name" value="WD40_repeat_dom_sf"/>
</dbReference>
<protein>
    <submittedName>
        <fullName evidence="7">Uncharacterized protein</fullName>
    </submittedName>
</protein>
<evidence type="ECO:0000313" key="8">
    <source>
        <dbReference type="Proteomes" id="UP000663861"/>
    </source>
</evidence>
<keyword evidence="2" id="KW-0677">Repeat</keyword>
<dbReference type="CDD" id="cd15480">
    <property type="entry name" value="fMyo2p_CBD"/>
    <property type="match status" value="1"/>
</dbReference>
<dbReference type="PROSITE" id="PS51126">
    <property type="entry name" value="DILUTE"/>
    <property type="match status" value="1"/>
</dbReference>
<comment type="caution">
    <text evidence="7">The sequence shown here is derived from an EMBL/GenBank/DDBJ whole genome shotgun (WGS) entry which is preliminary data.</text>
</comment>
<feature type="repeat" description="WD" evidence="3">
    <location>
        <begin position="231"/>
        <end position="272"/>
    </location>
</feature>
<dbReference type="SMART" id="SM01132">
    <property type="entry name" value="DIL"/>
    <property type="match status" value="1"/>
</dbReference>
<dbReference type="CDD" id="cd00200">
    <property type="entry name" value="WD40"/>
    <property type="match status" value="1"/>
</dbReference>
<dbReference type="InterPro" id="IPR020472">
    <property type="entry name" value="WD40_PAC1"/>
</dbReference>
<dbReference type="InterPro" id="IPR000719">
    <property type="entry name" value="Prot_kinase_dom"/>
</dbReference>
<evidence type="ECO:0000256" key="4">
    <source>
        <dbReference type="SAM" id="MobiDB-lite"/>
    </source>
</evidence>
<gene>
    <name evidence="7" type="ORF">RDB_LOCUS47172</name>
</gene>
<evidence type="ECO:0000313" key="7">
    <source>
        <dbReference type="EMBL" id="CAE6445711.1"/>
    </source>
</evidence>
<dbReference type="InterPro" id="IPR001680">
    <property type="entry name" value="WD40_rpt"/>
</dbReference>
<dbReference type="Pfam" id="PF01843">
    <property type="entry name" value="DIL"/>
    <property type="match status" value="1"/>
</dbReference>
<dbReference type="PROSITE" id="PS50294">
    <property type="entry name" value="WD_REPEATS_REGION"/>
    <property type="match status" value="7"/>
</dbReference>
<feature type="repeat" description="WD" evidence="3">
    <location>
        <begin position="145"/>
        <end position="186"/>
    </location>
</feature>
<reference evidence="7" key="1">
    <citation type="submission" date="2021-01" db="EMBL/GenBank/DDBJ databases">
        <authorList>
            <person name="Kaushik A."/>
        </authorList>
    </citation>
    <scope>NUCLEOTIDE SEQUENCE</scope>
    <source>
        <strain evidence="7">AG4-RS23</strain>
    </source>
</reference>
<dbReference type="SMART" id="SM00320">
    <property type="entry name" value="WD40"/>
    <property type="match status" value="7"/>
</dbReference>
<feature type="repeat" description="WD" evidence="3">
    <location>
        <begin position="274"/>
        <end position="307"/>
    </location>
</feature>
<dbReference type="GO" id="GO:0005524">
    <property type="term" value="F:ATP binding"/>
    <property type="evidence" value="ECO:0007669"/>
    <property type="project" value="InterPro"/>
</dbReference>
<evidence type="ECO:0000259" key="5">
    <source>
        <dbReference type="PROSITE" id="PS50011"/>
    </source>
</evidence>
<dbReference type="InterPro" id="IPR019775">
    <property type="entry name" value="WD40_repeat_CS"/>
</dbReference>
<accession>A0A8H3B1P1</accession>
<dbReference type="EMBL" id="CAJMWY010000742">
    <property type="protein sequence ID" value="CAE6445711.1"/>
    <property type="molecule type" value="Genomic_DNA"/>
</dbReference>
<feature type="compositionally biased region" description="Polar residues" evidence="4">
    <location>
        <begin position="708"/>
        <end position="724"/>
    </location>
</feature>
<dbReference type="SUPFAM" id="SSF50978">
    <property type="entry name" value="WD40 repeat-like"/>
    <property type="match status" value="2"/>
</dbReference>
<dbReference type="Pfam" id="PF00400">
    <property type="entry name" value="WD40"/>
    <property type="match status" value="7"/>
</dbReference>
<feature type="repeat" description="WD" evidence="3">
    <location>
        <begin position="102"/>
        <end position="143"/>
    </location>
</feature>
<evidence type="ECO:0000256" key="1">
    <source>
        <dbReference type="ARBA" id="ARBA00022574"/>
    </source>
</evidence>